<dbReference type="EMBL" id="SRLO01000237">
    <property type="protein sequence ID" value="TNN65335.1"/>
    <property type="molecule type" value="Genomic_DNA"/>
</dbReference>
<evidence type="ECO:0000313" key="3">
    <source>
        <dbReference type="Proteomes" id="UP000314294"/>
    </source>
</evidence>
<reference evidence="2 3" key="1">
    <citation type="submission" date="2019-03" db="EMBL/GenBank/DDBJ databases">
        <title>First draft genome of Liparis tanakae, snailfish: a comprehensive survey of snailfish specific genes.</title>
        <authorList>
            <person name="Kim W."/>
            <person name="Song I."/>
            <person name="Jeong J.-H."/>
            <person name="Kim D."/>
            <person name="Kim S."/>
            <person name="Ryu S."/>
            <person name="Song J.Y."/>
            <person name="Lee S.K."/>
        </authorList>
    </citation>
    <scope>NUCLEOTIDE SEQUENCE [LARGE SCALE GENOMIC DNA]</scope>
    <source>
        <tissue evidence="2">Muscle</tissue>
    </source>
</reference>
<accession>A0A4Z2HJA6</accession>
<comment type="caution">
    <text evidence="2">The sequence shown here is derived from an EMBL/GenBank/DDBJ whole genome shotgun (WGS) entry which is preliminary data.</text>
</comment>
<sequence length="61" mass="6531">MVVVVVVVESRCVPLKGPGVEPEGALHTRVRHFQPSTEVSNRPHAMSQSARQPITSSLAGN</sequence>
<organism evidence="2 3">
    <name type="scientific">Liparis tanakae</name>
    <name type="common">Tanaka's snailfish</name>
    <dbReference type="NCBI Taxonomy" id="230148"/>
    <lineage>
        <taxon>Eukaryota</taxon>
        <taxon>Metazoa</taxon>
        <taxon>Chordata</taxon>
        <taxon>Craniata</taxon>
        <taxon>Vertebrata</taxon>
        <taxon>Euteleostomi</taxon>
        <taxon>Actinopterygii</taxon>
        <taxon>Neopterygii</taxon>
        <taxon>Teleostei</taxon>
        <taxon>Neoteleostei</taxon>
        <taxon>Acanthomorphata</taxon>
        <taxon>Eupercaria</taxon>
        <taxon>Perciformes</taxon>
        <taxon>Cottioidei</taxon>
        <taxon>Cottales</taxon>
        <taxon>Liparidae</taxon>
        <taxon>Liparis</taxon>
    </lineage>
</organism>
<dbReference type="AlphaFoldDB" id="A0A4Z2HJA6"/>
<gene>
    <name evidence="2" type="ORF">EYF80_024490</name>
</gene>
<proteinExistence type="predicted"/>
<evidence type="ECO:0000313" key="2">
    <source>
        <dbReference type="EMBL" id="TNN65335.1"/>
    </source>
</evidence>
<feature type="region of interest" description="Disordered" evidence="1">
    <location>
        <begin position="34"/>
        <end position="61"/>
    </location>
</feature>
<evidence type="ECO:0000256" key="1">
    <source>
        <dbReference type="SAM" id="MobiDB-lite"/>
    </source>
</evidence>
<protein>
    <submittedName>
        <fullName evidence="2">Uncharacterized protein</fullName>
    </submittedName>
</protein>
<name>A0A4Z2HJA6_9TELE</name>
<keyword evidence="3" id="KW-1185">Reference proteome</keyword>
<dbReference type="Proteomes" id="UP000314294">
    <property type="component" value="Unassembled WGS sequence"/>
</dbReference>